<dbReference type="Gene3D" id="1.25.40.20">
    <property type="entry name" value="Ankyrin repeat-containing domain"/>
    <property type="match status" value="2"/>
</dbReference>
<reference evidence="4 5" key="1">
    <citation type="submission" date="2020-10" db="EMBL/GenBank/DDBJ databases">
        <title>Complete genome sequence of Cupriavidus basilensis CCUG 49340T.</title>
        <authorList>
            <person name="Salva-Serra F."/>
            <person name="Donoso R.A."/>
            <person name="Cho K.H."/>
            <person name="Yoo J.A."/>
            <person name="Lee K."/>
            <person name="Yoon S.-H."/>
            <person name="Perez-Pantoja D."/>
            <person name="Moore E.R.B."/>
        </authorList>
    </citation>
    <scope>NUCLEOTIDE SEQUENCE [LARGE SCALE GENOMIC DNA]</scope>
    <source>
        <strain evidence="5">CCUG 49340</strain>
        <plasmid evidence="4 5">pRK1-3</plasmid>
    </source>
</reference>
<evidence type="ECO:0000313" key="4">
    <source>
        <dbReference type="EMBL" id="QOT82266.1"/>
    </source>
</evidence>
<dbReference type="PANTHER" id="PTHR24171:SF9">
    <property type="entry name" value="ANKYRIN REPEAT DOMAIN-CONTAINING PROTEIN 39"/>
    <property type="match status" value="1"/>
</dbReference>
<evidence type="ECO:0000313" key="5">
    <source>
        <dbReference type="Proteomes" id="UP000397656"/>
    </source>
</evidence>
<keyword evidence="1" id="KW-0677">Repeat</keyword>
<dbReference type="GeneID" id="98406998"/>
<evidence type="ECO:0000256" key="3">
    <source>
        <dbReference type="PROSITE-ProRule" id="PRU00023"/>
    </source>
</evidence>
<dbReference type="Proteomes" id="UP000397656">
    <property type="component" value="Plasmid pRK1-3"/>
</dbReference>
<dbReference type="RefSeq" id="WP_150986963.1">
    <property type="nucleotide sequence ID" value="NZ_CP062807.1"/>
</dbReference>
<accession>A0A643FSP2</accession>
<name>A0A643FSP2_9BURK</name>
<dbReference type="SMART" id="SM00248">
    <property type="entry name" value="ANK"/>
    <property type="match status" value="4"/>
</dbReference>
<geneLocation type="plasmid" evidence="4 5">
    <name>pRK1-3</name>
</geneLocation>
<keyword evidence="2 3" id="KW-0040">ANK repeat</keyword>
<dbReference type="SUPFAM" id="SSF48403">
    <property type="entry name" value="Ankyrin repeat"/>
    <property type="match status" value="1"/>
</dbReference>
<dbReference type="Pfam" id="PF12796">
    <property type="entry name" value="Ank_2"/>
    <property type="match status" value="1"/>
</dbReference>
<dbReference type="PROSITE" id="PS50088">
    <property type="entry name" value="ANK_REPEAT"/>
    <property type="match status" value="1"/>
</dbReference>
<dbReference type="EMBL" id="CP062807">
    <property type="protein sequence ID" value="QOT82266.1"/>
    <property type="molecule type" value="Genomic_DNA"/>
</dbReference>
<organism evidence="4 5">
    <name type="scientific">Cupriavidus basilensis</name>
    <dbReference type="NCBI Taxonomy" id="68895"/>
    <lineage>
        <taxon>Bacteria</taxon>
        <taxon>Pseudomonadati</taxon>
        <taxon>Pseudomonadota</taxon>
        <taxon>Betaproteobacteria</taxon>
        <taxon>Burkholderiales</taxon>
        <taxon>Burkholderiaceae</taxon>
        <taxon>Cupriavidus</taxon>
    </lineage>
</organism>
<evidence type="ECO:0000256" key="2">
    <source>
        <dbReference type="ARBA" id="ARBA00023043"/>
    </source>
</evidence>
<keyword evidence="4" id="KW-0614">Plasmid</keyword>
<evidence type="ECO:0000256" key="1">
    <source>
        <dbReference type="ARBA" id="ARBA00022737"/>
    </source>
</evidence>
<feature type="repeat" description="ANK" evidence="3">
    <location>
        <begin position="109"/>
        <end position="141"/>
    </location>
</feature>
<protein>
    <submittedName>
        <fullName evidence="4">Ankyrin repeat domain-containing protein</fullName>
    </submittedName>
</protein>
<sequence>MSAKSDFLDALAEGDFVSARKLMAQHKLGPNTRDWTRSRMSPLAYAIRHGDNQFAAELVAMGAKVDEVSQGDTPLILMANPEGAEILAQAGADVNATMRRDAVNMGVNKGATALIKAAHNNNSELVAKLIELGADVRATDRLGRTALHYAARNNPQTADLLINAGADFLARDRFGKTALFVDIAPSNTAPSLATTSPANSISNSVKDAAARKEIETTNEGLMAVPENALDAETARRLVHDDVTMYKGVSDPTERHWAALAMADNADRQQTYREALLQEAPELAMDLGAAVSREAALVSEKEESKAIEVDSMLRDQVTAFDHVVGERISIPHGDFLYLEGTDNPHARAAGRI</sequence>
<proteinExistence type="predicted"/>
<dbReference type="InterPro" id="IPR002110">
    <property type="entry name" value="Ankyrin_rpt"/>
</dbReference>
<dbReference type="PROSITE" id="PS50297">
    <property type="entry name" value="ANK_REP_REGION"/>
    <property type="match status" value="1"/>
</dbReference>
<dbReference type="AlphaFoldDB" id="A0A643FSP2"/>
<dbReference type="InterPro" id="IPR036770">
    <property type="entry name" value="Ankyrin_rpt-contain_sf"/>
</dbReference>
<dbReference type="PANTHER" id="PTHR24171">
    <property type="entry name" value="ANKYRIN REPEAT DOMAIN-CONTAINING PROTEIN 39-RELATED"/>
    <property type="match status" value="1"/>
</dbReference>
<gene>
    <name evidence="4" type="ORF">F7R26_039190</name>
</gene>